<organism evidence="1 2">
    <name type="scientific">Puccinia coronata f. sp. avenae</name>
    <dbReference type="NCBI Taxonomy" id="200324"/>
    <lineage>
        <taxon>Eukaryota</taxon>
        <taxon>Fungi</taxon>
        <taxon>Dikarya</taxon>
        <taxon>Basidiomycota</taxon>
        <taxon>Pucciniomycotina</taxon>
        <taxon>Pucciniomycetes</taxon>
        <taxon>Pucciniales</taxon>
        <taxon>Pucciniaceae</taxon>
        <taxon>Puccinia</taxon>
    </lineage>
</organism>
<proteinExistence type="predicted"/>
<accession>A0A2N5UP75</accession>
<name>A0A2N5UP75_9BASI</name>
<protein>
    <submittedName>
        <fullName evidence="1">Uncharacterized protein</fullName>
    </submittedName>
</protein>
<keyword evidence="2" id="KW-1185">Reference proteome</keyword>
<reference evidence="1 2" key="1">
    <citation type="submission" date="2017-11" db="EMBL/GenBank/DDBJ databases">
        <title>De novo assembly and phasing of dikaryotic genomes from two isolates of Puccinia coronata f. sp. avenae, the causal agent of oat crown rust.</title>
        <authorList>
            <person name="Miller M.E."/>
            <person name="Zhang Y."/>
            <person name="Omidvar V."/>
            <person name="Sperschneider J."/>
            <person name="Schwessinger B."/>
            <person name="Raley C."/>
            <person name="Palmer J.M."/>
            <person name="Garnica D."/>
            <person name="Upadhyaya N."/>
            <person name="Rathjen J."/>
            <person name="Taylor J.M."/>
            <person name="Park R.F."/>
            <person name="Dodds P.N."/>
            <person name="Hirsch C.D."/>
            <person name="Kianian S.F."/>
            <person name="Figueroa M."/>
        </authorList>
    </citation>
    <scope>NUCLEOTIDE SEQUENCE [LARGE SCALE GENOMIC DNA]</scope>
    <source>
        <strain evidence="1">12NC29</strain>
    </source>
</reference>
<evidence type="ECO:0000313" key="1">
    <source>
        <dbReference type="EMBL" id="PLW39558.1"/>
    </source>
</evidence>
<evidence type="ECO:0000313" key="2">
    <source>
        <dbReference type="Proteomes" id="UP000235388"/>
    </source>
</evidence>
<sequence length="118" mass="13082">MKGQSGNLDAIFTPDWILHRFRQRLFDSGLFPLCIPGSEAHSVVETYNHAPVYLRRAYPELKALLGWLSAGSFVKSCSLRFASLTLGIPTRPPRLKFMFSSAVSIEITLQRQGSAAGL</sequence>
<dbReference type="Proteomes" id="UP000235388">
    <property type="component" value="Unassembled WGS sequence"/>
</dbReference>
<dbReference type="EMBL" id="PGCJ01000193">
    <property type="protein sequence ID" value="PLW39558.1"/>
    <property type="molecule type" value="Genomic_DNA"/>
</dbReference>
<gene>
    <name evidence="1" type="ORF">PCANC_15638</name>
</gene>
<dbReference type="AlphaFoldDB" id="A0A2N5UP75"/>
<comment type="caution">
    <text evidence="1">The sequence shown here is derived from an EMBL/GenBank/DDBJ whole genome shotgun (WGS) entry which is preliminary data.</text>
</comment>